<feature type="region of interest" description="Disordered" evidence="1">
    <location>
        <begin position="102"/>
        <end position="165"/>
    </location>
</feature>
<dbReference type="RefSeq" id="WP_203844703.1">
    <property type="nucleotide sequence ID" value="NZ_BAAAVW010000002.1"/>
</dbReference>
<evidence type="ECO:0000313" key="3">
    <source>
        <dbReference type="EMBL" id="GIG42830.1"/>
    </source>
</evidence>
<dbReference type="PANTHER" id="PTHR23290:SF0">
    <property type="entry name" value="RRNA N6-ADENOSINE-METHYLTRANSFERASE METTL5"/>
    <property type="match status" value="1"/>
</dbReference>
<dbReference type="Proteomes" id="UP000660611">
    <property type="component" value="Unassembled WGS sequence"/>
</dbReference>
<evidence type="ECO:0000256" key="1">
    <source>
        <dbReference type="SAM" id="MobiDB-lite"/>
    </source>
</evidence>
<dbReference type="AlphaFoldDB" id="A0A919PHU0"/>
<feature type="domain" description="N(4)-bis(aminopropyl)spermidine synthase C-terminal" evidence="2">
    <location>
        <begin position="189"/>
        <end position="360"/>
    </location>
</feature>
<name>A0A919PHU0_9ACTN</name>
<evidence type="ECO:0000313" key="4">
    <source>
        <dbReference type="Proteomes" id="UP000660611"/>
    </source>
</evidence>
<dbReference type="InterPro" id="IPR029063">
    <property type="entry name" value="SAM-dependent_MTases_sf"/>
</dbReference>
<feature type="compositionally biased region" description="Low complexity" evidence="1">
    <location>
        <begin position="115"/>
        <end position="126"/>
    </location>
</feature>
<protein>
    <recommendedName>
        <fullName evidence="2">N(4)-bis(aminopropyl)spermidine synthase C-terminal domain-containing protein</fullName>
    </recommendedName>
</protein>
<organism evidence="3 4">
    <name type="scientific">Dactylosporangium siamense</name>
    <dbReference type="NCBI Taxonomy" id="685454"/>
    <lineage>
        <taxon>Bacteria</taxon>
        <taxon>Bacillati</taxon>
        <taxon>Actinomycetota</taxon>
        <taxon>Actinomycetes</taxon>
        <taxon>Micromonosporales</taxon>
        <taxon>Micromonosporaceae</taxon>
        <taxon>Dactylosporangium</taxon>
    </lineage>
</organism>
<dbReference type="InterPro" id="IPR002052">
    <property type="entry name" value="DNA_methylase_N6_adenine_CS"/>
</dbReference>
<dbReference type="GO" id="GO:0032259">
    <property type="term" value="P:methylation"/>
    <property type="evidence" value="ECO:0007669"/>
    <property type="project" value="InterPro"/>
</dbReference>
<dbReference type="InterPro" id="IPR002723">
    <property type="entry name" value="BpsA_C"/>
</dbReference>
<dbReference type="Gene3D" id="3.40.50.150">
    <property type="entry name" value="Vaccinia Virus protein VP39"/>
    <property type="match status" value="1"/>
</dbReference>
<sequence length="571" mass="60671">MVPLEAVAEVVAAAGIGGRRLRQALTQLATTPTTLDDLIREHAVPRRTIEQLLRAAGPDVHTARDGTLRLPGAYRTRFAAPQPNPSAGDAWFAARQPKPLATDIRDDAPQPSPLAAADARSGASRSKPPADASSTASQPKPLAVDARSTASQPTPLAADARSVAPQPKPLADADLVADLARLIADVPTDRALDHVSATAHTAARRARWLDETFDLSGAHLVCVGDHDLTSLAALAVRPDLRVTVVDVDERLLEFIAGAAARRGYAVDCWHADLRFGLPPVVAESADLVFTDPPYTPEGVQLFLGRGAQALRDRGNGRLVMAYGFSPLTPALGVKVQRAVLDLDLAVEAILPAFNRYHGAQAVGSASDLYVCRPTARTWQVLEKRLSGAAVNMYTHGEHSLEGAAVSRGPAELLAAPVRSVPDQIDLTGDPGPWLLRVLLALNASSLSLQLPNKSPDLIDAKSQASLRAVIAAKYTLRYRRSTPSPKLAIVEATAVEGGTKTAVGWLLAHAHGKLGNVLREGLVREHGMTKNEARARVAELVAPSWLDARLLDLPRYAITDLVRALTNTPTA</sequence>
<dbReference type="PANTHER" id="PTHR23290">
    <property type="entry name" value="RRNA N6-ADENOSINE-METHYLTRANSFERASE METTL5"/>
    <property type="match status" value="1"/>
</dbReference>
<dbReference type="CDD" id="cd02440">
    <property type="entry name" value="AdoMet_MTases"/>
    <property type="match status" value="1"/>
</dbReference>
<proteinExistence type="predicted"/>
<dbReference type="Pfam" id="PF01861">
    <property type="entry name" value="BpsA_C"/>
    <property type="match status" value="1"/>
</dbReference>
<dbReference type="GO" id="GO:0008168">
    <property type="term" value="F:methyltransferase activity"/>
    <property type="evidence" value="ECO:0007669"/>
    <property type="project" value="InterPro"/>
</dbReference>
<dbReference type="EMBL" id="BONQ01000017">
    <property type="protein sequence ID" value="GIG42830.1"/>
    <property type="molecule type" value="Genomic_DNA"/>
</dbReference>
<dbReference type="GO" id="GO:0006596">
    <property type="term" value="P:polyamine biosynthetic process"/>
    <property type="evidence" value="ECO:0007669"/>
    <property type="project" value="TreeGrafter"/>
</dbReference>
<gene>
    <name evidence="3" type="ORF">Dsi01nite_008710</name>
</gene>
<keyword evidence="4" id="KW-1185">Reference proteome</keyword>
<dbReference type="GO" id="GO:0003676">
    <property type="term" value="F:nucleic acid binding"/>
    <property type="evidence" value="ECO:0007669"/>
    <property type="project" value="InterPro"/>
</dbReference>
<dbReference type="SUPFAM" id="SSF53335">
    <property type="entry name" value="S-adenosyl-L-methionine-dependent methyltransferases"/>
    <property type="match status" value="1"/>
</dbReference>
<dbReference type="InterPro" id="IPR051720">
    <property type="entry name" value="rRNA_MeTrfase/Polyamine_Synth"/>
</dbReference>
<dbReference type="PROSITE" id="PS00092">
    <property type="entry name" value="N6_MTASE"/>
    <property type="match status" value="1"/>
</dbReference>
<evidence type="ECO:0000259" key="2">
    <source>
        <dbReference type="Pfam" id="PF01861"/>
    </source>
</evidence>
<reference evidence="3" key="1">
    <citation type="submission" date="2021-01" db="EMBL/GenBank/DDBJ databases">
        <title>Whole genome shotgun sequence of Dactylosporangium siamense NBRC 106093.</title>
        <authorList>
            <person name="Komaki H."/>
            <person name="Tamura T."/>
        </authorList>
    </citation>
    <scope>NUCLEOTIDE SEQUENCE</scope>
    <source>
        <strain evidence="3">NBRC 106093</strain>
    </source>
</reference>
<comment type="caution">
    <text evidence="3">The sequence shown here is derived from an EMBL/GenBank/DDBJ whole genome shotgun (WGS) entry which is preliminary data.</text>
</comment>
<accession>A0A919PHU0</accession>